<dbReference type="EMBL" id="DS469742">
    <property type="protein sequence ID" value="EDO34147.1"/>
    <property type="molecule type" value="Genomic_DNA"/>
</dbReference>
<dbReference type="PANTHER" id="PTHR24026:SF125">
    <property type="entry name" value="FAT-LIKE CADHERIN-RELATED TUMOR SUPPRESSOR HOMOLOG"/>
    <property type="match status" value="1"/>
</dbReference>
<keyword evidence="2" id="KW-0812">Transmembrane</keyword>
<dbReference type="InterPro" id="IPR002126">
    <property type="entry name" value="Cadherin-like_dom"/>
</dbReference>
<sequence length="91" mass="10239">MYVNDFAPEFVPINPNYQATLLENTTTGTQVLTVSAVDHDKGSQGDVFFTIYSGNTDNSFAIDDRSGVIKTRRTLDREMISIYELTIRARD</sequence>
<accession>A7SQA3</accession>
<keyword evidence="6" id="KW-1133">Transmembrane helix</keyword>
<dbReference type="CDD" id="cd11304">
    <property type="entry name" value="Cadherin_repeat"/>
    <property type="match status" value="1"/>
</dbReference>
<dbReference type="Proteomes" id="UP000001593">
    <property type="component" value="Unassembled WGS sequence"/>
</dbReference>
<dbReference type="STRING" id="45351.A7SQA3"/>
<dbReference type="PhylomeDB" id="A7SQA3"/>
<evidence type="ECO:0000256" key="6">
    <source>
        <dbReference type="ARBA" id="ARBA00022989"/>
    </source>
</evidence>
<evidence type="ECO:0000256" key="1">
    <source>
        <dbReference type="ARBA" id="ARBA00004167"/>
    </source>
</evidence>
<reference evidence="10 11" key="1">
    <citation type="journal article" date="2007" name="Science">
        <title>Sea anemone genome reveals ancestral eumetazoan gene repertoire and genomic organization.</title>
        <authorList>
            <person name="Putnam N.H."/>
            <person name="Srivastava M."/>
            <person name="Hellsten U."/>
            <person name="Dirks B."/>
            <person name="Chapman J."/>
            <person name="Salamov A."/>
            <person name="Terry A."/>
            <person name="Shapiro H."/>
            <person name="Lindquist E."/>
            <person name="Kapitonov V.V."/>
            <person name="Jurka J."/>
            <person name="Genikhovich G."/>
            <person name="Grigoriev I.V."/>
            <person name="Lucas S.M."/>
            <person name="Steele R.E."/>
            <person name="Finnerty J.R."/>
            <person name="Technau U."/>
            <person name="Martindale M.Q."/>
            <person name="Rokhsar D.S."/>
        </authorList>
    </citation>
    <scope>NUCLEOTIDE SEQUENCE [LARGE SCALE GENOMIC DNA]</scope>
    <source>
        <strain evidence="11">CH2 X CH6</strain>
    </source>
</reference>
<feature type="domain" description="Cadherin" evidence="9">
    <location>
        <begin position="13"/>
        <end position="91"/>
    </location>
</feature>
<evidence type="ECO:0000256" key="5">
    <source>
        <dbReference type="ARBA" id="ARBA00022837"/>
    </source>
</evidence>
<dbReference type="Gene3D" id="2.60.40.60">
    <property type="entry name" value="Cadherins"/>
    <property type="match status" value="1"/>
</dbReference>
<dbReference type="GO" id="GO:0005509">
    <property type="term" value="F:calcium ion binding"/>
    <property type="evidence" value="ECO:0007669"/>
    <property type="project" value="UniProtKB-UniRule"/>
</dbReference>
<name>A7SQA3_NEMVE</name>
<dbReference type="eggNOG" id="KOG1219">
    <property type="taxonomic scope" value="Eukaryota"/>
</dbReference>
<dbReference type="InterPro" id="IPR015919">
    <property type="entry name" value="Cadherin-like_sf"/>
</dbReference>
<feature type="non-terminal residue" evidence="10">
    <location>
        <position position="91"/>
    </location>
</feature>
<evidence type="ECO:0000313" key="10">
    <source>
        <dbReference type="EMBL" id="EDO34147.1"/>
    </source>
</evidence>
<comment type="subcellular location">
    <subcellularLocation>
        <location evidence="1">Membrane</location>
        <topology evidence="1">Single-pass membrane protein</topology>
    </subcellularLocation>
</comment>
<evidence type="ECO:0000256" key="8">
    <source>
        <dbReference type="PROSITE-ProRule" id="PRU00043"/>
    </source>
</evidence>
<dbReference type="PANTHER" id="PTHR24026">
    <property type="entry name" value="FAT ATYPICAL CADHERIN-RELATED"/>
    <property type="match status" value="1"/>
</dbReference>
<keyword evidence="7" id="KW-0472">Membrane</keyword>
<dbReference type="GO" id="GO:0016020">
    <property type="term" value="C:membrane"/>
    <property type="evidence" value="ECO:0007669"/>
    <property type="project" value="UniProtKB-SubCell"/>
</dbReference>
<evidence type="ECO:0000256" key="7">
    <source>
        <dbReference type="ARBA" id="ARBA00023136"/>
    </source>
</evidence>
<dbReference type="SUPFAM" id="SSF49313">
    <property type="entry name" value="Cadherin-like"/>
    <property type="match status" value="1"/>
</dbReference>
<organism evidence="10 11">
    <name type="scientific">Nematostella vectensis</name>
    <name type="common">Starlet sea anemone</name>
    <dbReference type="NCBI Taxonomy" id="45351"/>
    <lineage>
        <taxon>Eukaryota</taxon>
        <taxon>Metazoa</taxon>
        <taxon>Cnidaria</taxon>
        <taxon>Anthozoa</taxon>
        <taxon>Hexacorallia</taxon>
        <taxon>Actiniaria</taxon>
        <taxon>Edwardsiidae</taxon>
        <taxon>Nematostella</taxon>
    </lineage>
</organism>
<evidence type="ECO:0000256" key="4">
    <source>
        <dbReference type="ARBA" id="ARBA00022737"/>
    </source>
</evidence>
<keyword evidence="11" id="KW-1185">Reference proteome</keyword>
<protein>
    <recommendedName>
        <fullName evidence="9">Cadherin domain-containing protein</fullName>
    </recommendedName>
</protein>
<keyword evidence="4" id="KW-0677">Repeat</keyword>
<dbReference type="InParanoid" id="A7SQA3"/>
<gene>
    <name evidence="10" type="ORF">NEMVEDRAFT_v1g127202</name>
</gene>
<evidence type="ECO:0000313" key="11">
    <source>
        <dbReference type="Proteomes" id="UP000001593"/>
    </source>
</evidence>
<dbReference type="PROSITE" id="PS50268">
    <property type="entry name" value="CADHERIN_2"/>
    <property type="match status" value="1"/>
</dbReference>
<dbReference type="FunFam" id="2.60.40.60:FF:000033">
    <property type="entry name" value="FAT atypical cadherin 1"/>
    <property type="match status" value="1"/>
</dbReference>
<dbReference type="AlphaFoldDB" id="A7SQA3"/>
<proteinExistence type="predicted"/>
<dbReference type="GO" id="GO:0007156">
    <property type="term" value="P:homophilic cell adhesion via plasma membrane adhesion molecules"/>
    <property type="evidence" value="ECO:0007669"/>
    <property type="project" value="InterPro"/>
</dbReference>
<keyword evidence="3" id="KW-0732">Signal</keyword>
<dbReference type="HOGENOM" id="CLU_2433214_0_0_1"/>
<keyword evidence="5 8" id="KW-0106">Calcium</keyword>
<evidence type="ECO:0000259" key="9">
    <source>
        <dbReference type="PROSITE" id="PS50268"/>
    </source>
</evidence>
<evidence type="ECO:0000256" key="3">
    <source>
        <dbReference type="ARBA" id="ARBA00022729"/>
    </source>
</evidence>
<dbReference type="Pfam" id="PF00028">
    <property type="entry name" value="Cadherin"/>
    <property type="match status" value="1"/>
</dbReference>
<dbReference type="PRINTS" id="PR00205">
    <property type="entry name" value="CADHERIN"/>
</dbReference>
<evidence type="ECO:0000256" key="2">
    <source>
        <dbReference type="ARBA" id="ARBA00022692"/>
    </source>
</evidence>